<accession>A0A7R9HCC0</accession>
<reference evidence="4" key="1">
    <citation type="submission" date="2020-11" db="EMBL/GenBank/DDBJ databases">
        <authorList>
            <person name="Tran Van P."/>
        </authorList>
    </citation>
    <scope>NUCLEOTIDE SEQUENCE</scope>
</reference>
<dbReference type="PANTHER" id="PTHR11573">
    <property type="entry name" value="RIBONUCLEOSIDE-DIPHOSPHATE REDUCTASE LARGE CHAIN"/>
    <property type="match status" value="1"/>
</dbReference>
<dbReference type="AlphaFoldDB" id="A0A7R9HCC0"/>
<gene>
    <name evidence="4" type="ORF">TPSB3V08_LOCUS11172</name>
</gene>
<dbReference type="InterPro" id="IPR000788">
    <property type="entry name" value="RNR_lg_C"/>
</dbReference>
<dbReference type="GO" id="GO:0005971">
    <property type="term" value="C:ribonucleoside-diphosphate reductase complex"/>
    <property type="evidence" value="ECO:0007669"/>
    <property type="project" value="TreeGrafter"/>
</dbReference>
<name>A0A7R9HCC0_TIMPO</name>
<protein>
    <recommendedName>
        <fullName evidence="3">Ribonucleotide reductase large subunit domain-containing protein</fullName>
    </recommendedName>
</protein>
<dbReference type="GO" id="GO:0005524">
    <property type="term" value="F:ATP binding"/>
    <property type="evidence" value="ECO:0007669"/>
    <property type="project" value="TreeGrafter"/>
</dbReference>
<dbReference type="PROSITE" id="PS00089">
    <property type="entry name" value="RIBORED_LARGE"/>
    <property type="match status" value="1"/>
</dbReference>
<organism evidence="4">
    <name type="scientific">Timema poppense</name>
    <name type="common">Walking stick</name>
    <dbReference type="NCBI Taxonomy" id="170557"/>
    <lineage>
        <taxon>Eukaryota</taxon>
        <taxon>Metazoa</taxon>
        <taxon>Ecdysozoa</taxon>
        <taxon>Arthropoda</taxon>
        <taxon>Hexapoda</taxon>
        <taxon>Insecta</taxon>
        <taxon>Pterygota</taxon>
        <taxon>Neoptera</taxon>
        <taxon>Polyneoptera</taxon>
        <taxon>Phasmatodea</taxon>
        <taxon>Timematodea</taxon>
        <taxon>Timematoidea</taxon>
        <taxon>Timematidae</taxon>
        <taxon>Timema</taxon>
    </lineage>
</organism>
<dbReference type="EMBL" id="OD011491">
    <property type="protein sequence ID" value="CAD7416609.1"/>
    <property type="molecule type" value="Genomic_DNA"/>
</dbReference>
<dbReference type="FunFam" id="3.20.70.20:FF:000035">
    <property type="entry name" value="Predicted protein"/>
    <property type="match status" value="1"/>
</dbReference>
<evidence type="ECO:0000259" key="3">
    <source>
        <dbReference type="PROSITE" id="PS00089"/>
    </source>
</evidence>
<evidence type="ECO:0000256" key="1">
    <source>
        <dbReference type="ARBA" id="ARBA00010406"/>
    </source>
</evidence>
<dbReference type="GO" id="GO:0009263">
    <property type="term" value="P:deoxyribonucleotide biosynthetic process"/>
    <property type="evidence" value="ECO:0007669"/>
    <property type="project" value="UniProtKB-KW"/>
</dbReference>
<proteinExistence type="inferred from homology"/>
<dbReference type="PRINTS" id="PR01183">
    <property type="entry name" value="RIBORDTASEM1"/>
</dbReference>
<comment type="similarity">
    <text evidence="1">Belongs to the ribonucleoside diphosphate reductase large chain family.</text>
</comment>
<keyword evidence="2" id="KW-0215">Deoxyribonucleotide synthesis</keyword>
<sequence length="346" mass="38509">MLQLKNVSKLVTRNLNKIIDANYYPVAEAKLSNMRHRPIGIGIQGLADAFILMRLPFDSEGSRKLNAQIFETIYYGALEASCELAETLGPYETYEGCPVSKGILQYDMWDVTPTSLWDWAALKQKIAAHGVRNSLLLAPMPTASTAQILGNNESFEPYTTNIYTRRVLSGEFQVVNHHLLRDLTELGLWDSEMKNTILKNKGSIQNIDRIPEDIKALYKTVWEISQKAILQMAADRGAFIDQSQSLNIHIAEPNFGKLTSMHFYGWKLGLKTGMYYLRTKPAADPIQFTLDDSKSTKTVSTSMTPNSKSNGATSIIVASNGNSEAYNMNAIACSLQNKDDCLMCGS</sequence>
<dbReference type="Gene3D" id="3.20.70.20">
    <property type="match status" value="1"/>
</dbReference>
<dbReference type="SUPFAM" id="SSF51998">
    <property type="entry name" value="PFL-like glycyl radical enzymes"/>
    <property type="match status" value="1"/>
</dbReference>
<dbReference type="Pfam" id="PF02867">
    <property type="entry name" value="Ribonuc_red_lgC"/>
    <property type="match status" value="1"/>
</dbReference>
<dbReference type="InterPro" id="IPR039718">
    <property type="entry name" value="Rrm1"/>
</dbReference>
<evidence type="ECO:0000256" key="2">
    <source>
        <dbReference type="ARBA" id="ARBA00023116"/>
    </source>
</evidence>
<evidence type="ECO:0000313" key="4">
    <source>
        <dbReference type="EMBL" id="CAD7416609.1"/>
    </source>
</evidence>
<dbReference type="PANTHER" id="PTHR11573:SF6">
    <property type="entry name" value="RIBONUCLEOSIDE-DIPHOSPHATE REDUCTASE LARGE SUBUNIT"/>
    <property type="match status" value="1"/>
</dbReference>
<feature type="domain" description="Ribonucleotide reductase large subunit" evidence="3">
    <location>
        <begin position="119"/>
        <end position="141"/>
    </location>
</feature>
<dbReference type="InterPro" id="IPR013346">
    <property type="entry name" value="NrdE_NrdA_C"/>
</dbReference>
<dbReference type="GO" id="GO:0004748">
    <property type="term" value="F:ribonucleoside-diphosphate reductase activity, thioredoxin disulfide as acceptor"/>
    <property type="evidence" value="ECO:0007669"/>
    <property type="project" value="TreeGrafter"/>
</dbReference>